<evidence type="ECO:0000256" key="3">
    <source>
        <dbReference type="ARBA" id="ARBA00022989"/>
    </source>
</evidence>
<feature type="transmembrane region" description="Helical" evidence="5">
    <location>
        <begin position="164"/>
        <end position="192"/>
    </location>
</feature>
<dbReference type="HOGENOM" id="CLU_1210948_0_0_1"/>
<evidence type="ECO:0000313" key="9">
    <source>
        <dbReference type="Proteomes" id="UP000015101"/>
    </source>
</evidence>
<reference evidence="8" key="3">
    <citation type="submission" date="2015-06" db="UniProtKB">
        <authorList>
            <consortium name="EnsemblMetazoa"/>
        </authorList>
    </citation>
    <scope>IDENTIFICATION</scope>
</reference>
<dbReference type="GO" id="GO:0007186">
    <property type="term" value="P:G protein-coupled receptor signaling pathway"/>
    <property type="evidence" value="ECO:0000318"/>
    <property type="project" value="GO_Central"/>
</dbReference>
<evidence type="ECO:0000313" key="7">
    <source>
        <dbReference type="EMBL" id="ESN98351.1"/>
    </source>
</evidence>
<gene>
    <name evidence="8" type="primary">20206139</name>
    <name evidence="7" type="ORF">HELRODRAFT_177236</name>
</gene>
<dbReference type="Pfam" id="PF10324">
    <property type="entry name" value="7TM_GPCR_Srw"/>
    <property type="match status" value="1"/>
</dbReference>
<dbReference type="EMBL" id="KB097182">
    <property type="protein sequence ID" value="ESN98351.1"/>
    <property type="molecule type" value="Genomic_DNA"/>
</dbReference>
<dbReference type="CTD" id="20206139"/>
<dbReference type="STRING" id="6412.T1FBE0"/>
<keyword evidence="3 5" id="KW-1133">Transmembrane helix</keyword>
<dbReference type="AlphaFoldDB" id="T1FBE0"/>
<evidence type="ECO:0000313" key="8">
    <source>
        <dbReference type="EnsemblMetazoa" id="HelroP177236"/>
    </source>
</evidence>
<dbReference type="InterPro" id="IPR019427">
    <property type="entry name" value="7TM_GPCR_serpentine_rcpt_Srw"/>
</dbReference>
<reference evidence="9" key="1">
    <citation type="submission" date="2012-12" db="EMBL/GenBank/DDBJ databases">
        <authorList>
            <person name="Hellsten U."/>
            <person name="Grimwood J."/>
            <person name="Chapman J.A."/>
            <person name="Shapiro H."/>
            <person name="Aerts A."/>
            <person name="Otillar R.P."/>
            <person name="Terry A.Y."/>
            <person name="Boore J.L."/>
            <person name="Simakov O."/>
            <person name="Marletaz F."/>
            <person name="Cho S.-J."/>
            <person name="Edsinger-Gonzales E."/>
            <person name="Havlak P."/>
            <person name="Kuo D.-H."/>
            <person name="Larsson T."/>
            <person name="Lv J."/>
            <person name="Arendt D."/>
            <person name="Savage R."/>
            <person name="Osoegawa K."/>
            <person name="de Jong P."/>
            <person name="Lindberg D.R."/>
            <person name="Seaver E.C."/>
            <person name="Weisblat D.A."/>
            <person name="Putnam N.H."/>
            <person name="Grigoriev I.V."/>
            <person name="Rokhsar D.S."/>
        </authorList>
    </citation>
    <scope>NUCLEOTIDE SEQUENCE</scope>
</reference>
<evidence type="ECO:0000256" key="1">
    <source>
        <dbReference type="ARBA" id="ARBA00004370"/>
    </source>
</evidence>
<reference evidence="7 9" key="2">
    <citation type="journal article" date="2013" name="Nature">
        <title>Insights into bilaterian evolution from three spiralian genomes.</title>
        <authorList>
            <person name="Simakov O."/>
            <person name="Marletaz F."/>
            <person name="Cho S.J."/>
            <person name="Edsinger-Gonzales E."/>
            <person name="Havlak P."/>
            <person name="Hellsten U."/>
            <person name="Kuo D.H."/>
            <person name="Larsson T."/>
            <person name="Lv J."/>
            <person name="Arendt D."/>
            <person name="Savage R."/>
            <person name="Osoegawa K."/>
            <person name="de Jong P."/>
            <person name="Grimwood J."/>
            <person name="Chapman J.A."/>
            <person name="Shapiro H."/>
            <person name="Aerts A."/>
            <person name="Otillar R.P."/>
            <person name="Terry A.Y."/>
            <person name="Boore J.L."/>
            <person name="Grigoriev I.V."/>
            <person name="Lindberg D.R."/>
            <person name="Seaver E.C."/>
            <person name="Weisblat D.A."/>
            <person name="Putnam N.H."/>
            <person name="Rokhsar D.S."/>
        </authorList>
    </citation>
    <scope>NUCLEOTIDE SEQUENCE</scope>
</reference>
<dbReference type="GO" id="GO:0008528">
    <property type="term" value="F:G protein-coupled peptide receptor activity"/>
    <property type="evidence" value="ECO:0000318"/>
    <property type="project" value="GO_Central"/>
</dbReference>
<sequence>MQINILTHTNGVAYFPDYKFHHYNLQNDSNNTTINNDNNLSYFIISLNSYDINYSTTTTTNTSTSMTSDNVNSTDIFTTLHYFNHRYQKIHGYLSLLVSLFGVFSNIINIIVLTRKSMISSATNLLLTALAIFDLLTMMSYVPFTIYFHCLTSLNPEENHKKGWIILLVFHSSFTITTHTCAIWITVALAVFRDNEIFSKGVHSFLASWKALQTSAEFSTQGNPDKYLN</sequence>
<dbReference type="GO" id="GO:0005886">
    <property type="term" value="C:plasma membrane"/>
    <property type="evidence" value="ECO:0000318"/>
    <property type="project" value="GO_Central"/>
</dbReference>
<organism evidence="8 9">
    <name type="scientific">Helobdella robusta</name>
    <name type="common">Californian leech</name>
    <dbReference type="NCBI Taxonomy" id="6412"/>
    <lineage>
        <taxon>Eukaryota</taxon>
        <taxon>Metazoa</taxon>
        <taxon>Spiralia</taxon>
        <taxon>Lophotrochozoa</taxon>
        <taxon>Annelida</taxon>
        <taxon>Clitellata</taxon>
        <taxon>Hirudinea</taxon>
        <taxon>Rhynchobdellida</taxon>
        <taxon>Glossiphoniidae</taxon>
        <taxon>Helobdella</taxon>
    </lineage>
</organism>
<dbReference type="OMA" id="QINILTH"/>
<evidence type="ECO:0000259" key="6">
    <source>
        <dbReference type="PROSITE" id="PS50262"/>
    </source>
</evidence>
<feature type="transmembrane region" description="Helical" evidence="5">
    <location>
        <begin position="90"/>
        <end position="113"/>
    </location>
</feature>
<dbReference type="SUPFAM" id="SSF81321">
    <property type="entry name" value="Family A G protein-coupled receptor-like"/>
    <property type="match status" value="1"/>
</dbReference>
<comment type="subcellular location">
    <subcellularLocation>
        <location evidence="1">Membrane</location>
    </subcellularLocation>
</comment>
<dbReference type="Proteomes" id="UP000015101">
    <property type="component" value="Unassembled WGS sequence"/>
</dbReference>
<dbReference type="EMBL" id="AMQM01005975">
    <property type="status" value="NOT_ANNOTATED_CDS"/>
    <property type="molecule type" value="Genomic_DNA"/>
</dbReference>
<evidence type="ECO:0000256" key="4">
    <source>
        <dbReference type="ARBA" id="ARBA00023136"/>
    </source>
</evidence>
<proteinExistence type="predicted"/>
<dbReference type="Gene3D" id="1.20.1070.10">
    <property type="entry name" value="Rhodopsin 7-helix transmembrane proteins"/>
    <property type="match status" value="1"/>
</dbReference>
<keyword evidence="9" id="KW-1185">Reference proteome</keyword>
<name>T1FBE0_HELRO</name>
<dbReference type="GeneID" id="20206139"/>
<dbReference type="InterPro" id="IPR053219">
    <property type="entry name" value="GPCR_Dmsr-1"/>
</dbReference>
<protein>
    <recommendedName>
        <fullName evidence="6">G-protein coupled receptors family 1 profile domain-containing protein</fullName>
    </recommendedName>
</protein>
<keyword evidence="4 5" id="KW-0472">Membrane</keyword>
<dbReference type="EnsemblMetazoa" id="HelroT177236">
    <property type="protein sequence ID" value="HelroP177236"/>
    <property type="gene ID" value="HelroG177236"/>
</dbReference>
<dbReference type="OrthoDB" id="5864054at2759"/>
<keyword evidence="2 5" id="KW-0812">Transmembrane</keyword>
<evidence type="ECO:0000256" key="2">
    <source>
        <dbReference type="ARBA" id="ARBA00022692"/>
    </source>
</evidence>
<dbReference type="RefSeq" id="XP_009023680.1">
    <property type="nucleotide sequence ID" value="XM_009025432.1"/>
</dbReference>
<feature type="domain" description="G-protein coupled receptors family 1 profile" evidence="6">
    <location>
        <begin position="105"/>
        <end position="229"/>
    </location>
</feature>
<feature type="transmembrane region" description="Helical" evidence="5">
    <location>
        <begin position="125"/>
        <end position="144"/>
    </location>
</feature>
<dbReference type="InParanoid" id="T1FBE0"/>
<dbReference type="InterPro" id="IPR017452">
    <property type="entry name" value="GPCR_Rhodpsn_7TM"/>
</dbReference>
<dbReference type="KEGG" id="hro:HELRODRAFT_177236"/>
<evidence type="ECO:0000256" key="5">
    <source>
        <dbReference type="SAM" id="Phobius"/>
    </source>
</evidence>
<dbReference type="PANTHER" id="PTHR46273:SF4">
    <property type="entry name" value="AT19640P"/>
    <property type="match status" value="1"/>
</dbReference>
<dbReference type="PANTHER" id="PTHR46273">
    <property type="entry name" value="MYOSUPPRESSIN RECEPTOR 1, ISOFORM B-RELATED"/>
    <property type="match status" value="1"/>
</dbReference>
<accession>T1FBE0</accession>
<dbReference type="PROSITE" id="PS50262">
    <property type="entry name" value="G_PROTEIN_RECEP_F1_2"/>
    <property type="match status" value="1"/>
</dbReference>